<feature type="transmembrane region" description="Helical" evidence="1">
    <location>
        <begin position="193"/>
        <end position="218"/>
    </location>
</feature>
<gene>
    <name evidence="2" type="ORF">SAMEA4029010_CIC11G00000002397</name>
</gene>
<dbReference type="AlphaFoldDB" id="A0A1L0DZX6"/>
<evidence type="ECO:0000313" key="2">
    <source>
        <dbReference type="EMBL" id="SGZ57846.1"/>
    </source>
</evidence>
<name>A0A1L0DZX6_9ASCO</name>
<dbReference type="EMBL" id="LT635762">
    <property type="protein sequence ID" value="SGZ57846.1"/>
    <property type="molecule type" value="Genomic_DNA"/>
</dbReference>
<feature type="transmembrane region" description="Helical" evidence="1">
    <location>
        <begin position="51"/>
        <end position="71"/>
    </location>
</feature>
<sequence length="301" mass="33946">MTKVSPITVQMVASAFLNAPELRRLSTIFGSYLILAKNVLFQLKTSVNGQLLISMWALSHLTCNSGAFLFLITKDSIWYYVGLSGAFITYFIMVLRHFYVLINGFRQEMEGTPLLWVINSENSTLISMVTINLLSTARISRICSFFIYSMLNLTNFFVQRLGSQSWNKVLLPIIFQIEPSLLAIAVYSDLCALFAYAYDFCVGRGSLTSFVFFGLLLLKRLDQSAVARSCHHSIVHRLVYLTSHLNQVKSLHRALLLVESSSSVLLRNASTGSSRQDYESEYTKSRIALSVFIPVEVIKDI</sequence>
<keyword evidence="1" id="KW-0472">Membrane</keyword>
<dbReference type="Proteomes" id="UP000182334">
    <property type="component" value="Chromosome VII"/>
</dbReference>
<feature type="transmembrane region" description="Helical" evidence="1">
    <location>
        <begin position="169"/>
        <end position="187"/>
    </location>
</feature>
<reference evidence="2 3" key="1">
    <citation type="submission" date="2016-10" db="EMBL/GenBank/DDBJ databases">
        <authorList>
            <person name="de Groot N.N."/>
        </authorList>
    </citation>
    <scope>NUCLEOTIDE SEQUENCE [LARGE SCALE GENOMIC DNA]</scope>
    <source>
        <strain evidence="2 3">CBS 141442</strain>
    </source>
</reference>
<accession>A0A1L0DZX6</accession>
<keyword evidence="1" id="KW-0812">Transmembrane</keyword>
<keyword evidence="3" id="KW-1185">Reference proteome</keyword>
<protein>
    <submittedName>
        <fullName evidence="2">CIC11C00000002397</fullName>
    </submittedName>
</protein>
<feature type="transmembrane region" description="Helical" evidence="1">
    <location>
        <begin position="77"/>
        <end position="102"/>
    </location>
</feature>
<evidence type="ECO:0000313" key="3">
    <source>
        <dbReference type="Proteomes" id="UP000182334"/>
    </source>
</evidence>
<organism evidence="2 3">
    <name type="scientific">Sungouiella intermedia</name>
    <dbReference type="NCBI Taxonomy" id="45354"/>
    <lineage>
        <taxon>Eukaryota</taxon>
        <taxon>Fungi</taxon>
        <taxon>Dikarya</taxon>
        <taxon>Ascomycota</taxon>
        <taxon>Saccharomycotina</taxon>
        <taxon>Pichiomycetes</taxon>
        <taxon>Metschnikowiaceae</taxon>
        <taxon>Sungouiella</taxon>
    </lineage>
</organism>
<evidence type="ECO:0000256" key="1">
    <source>
        <dbReference type="SAM" id="Phobius"/>
    </source>
</evidence>
<proteinExistence type="predicted"/>
<keyword evidence="1" id="KW-1133">Transmembrane helix</keyword>